<protein>
    <submittedName>
        <fullName evidence="2">Uncharacterized protein</fullName>
    </submittedName>
</protein>
<dbReference type="EMBL" id="KN714729">
    <property type="protein sequence ID" value="KUI59387.1"/>
    <property type="molecule type" value="Genomic_DNA"/>
</dbReference>
<proteinExistence type="predicted"/>
<organism evidence="2 3">
    <name type="scientific">Cytospora mali</name>
    <name type="common">Apple Valsa canker fungus</name>
    <name type="synonym">Valsa mali</name>
    <dbReference type="NCBI Taxonomy" id="578113"/>
    <lineage>
        <taxon>Eukaryota</taxon>
        <taxon>Fungi</taxon>
        <taxon>Dikarya</taxon>
        <taxon>Ascomycota</taxon>
        <taxon>Pezizomycotina</taxon>
        <taxon>Sordariomycetes</taxon>
        <taxon>Sordariomycetidae</taxon>
        <taxon>Diaporthales</taxon>
        <taxon>Cytosporaceae</taxon>
        <taxon>Cytospora</taxon>
    </lineage>
</organism>
<feature type="region of interest" description="Disordered" evidence="1">
    <location>
        <begin position="1"/>
        <end position="47"/>
    </location>
</feature>
<sequence>MPGHPTVQQNEPPSVLHHPETATQQPGRDHRGQEPSPDPVASRDSLERAQRRIILILTGRRVTSRGTARVGRVGRRDVPVLDLRVEDGREGGHLLADAVGAVPRGAVDPVHAARRAHGALVPVRDGGRAAALLGGAGGRGRHERLDGGLVHDAVVEEVRGRVVEDAAHARLPRRRRVGVIVHDGAAVQPDARVVRPLHLVDARAVGARRVPGAVVDVPRVRDEPHALHPVVDLGRPVRVRLVARVARQPRPDVEEAAVRDGVLVRVAVVEGEDLPPQSAAAILLVPACCVLVEDGLGQGEPLDAVGACVVGVEEVHLGGGHGG</sequence>
<gene>
    <name evidence="2" type="ORF">VP1G_11117</name>
</gene>
<name>A0A194V607_CYTMA</name>
<keyword evidence="3" id="KW-1185">Reference proteome</keyword>
<reference evidence="3" key="1">
    <citation type="submission" date="2014-12" db="EMBL/GenBank/DDBJ databases">
        <title>Genome Sequence of Valsa Canker Pathogens Uncovers a Specific Adaption of Colonization on Woody Bark.</title>
        <authorList>
            <person name="Yin Z."/>
            <person name="Liu H."/>
            <person name="Gao X."/>
            <person name="Li Z."/>
            <person name="Song N."/>
            <person name="Ke X."/>
            <person name="Dai Q."/>
            <person name="Wu Y."/>
            <person name="Sun Y."/>
            <person name="Xu J.-R."/>
            <person name="Kang Z.K."/>
            <person name="Wang L."/>
            <person name="Huang L."/>
        </authorList>
    </citation>
    <scope>NUCLEOTIDE SEQUENCE [LARGE SCALE GENOMIC DNA]</scope>
    <source>
        <strain evidence="3">SXYL134</strain>
    </source>
</reference>
<dbReference type="AlphaFoldDB" id="A0A194V607"/>
<feature type="compositionally biased region" description="Polar residues" evidence="1">
    <location>
        <begin position="1"/>
        <end position="12"/>
    </location>
</feature>
<accession>A0A194V607</accession>
<dbReference type="Proteomes" id="UP000078576">
    <property type="component" value="Unassembled WGS sequence"/>
</dbReference>
<evidence type="ECO:0000256" key="1">
    <source>
        <dbReference type="SAM" id="MobiDB-lite"/>
    </source>
</evidence>
<evidence type="ECO:0000313" key="3">
    <source>
        <dbReference type="Proteomes" id="UP000078576"/>
    </source>
</evidence>
<evidence type="ECO:0000313" key="2">
    <source>
        <dbReference type="EMBL" id="KUI59387.1"/>
    </source>
</evidence>